<organism evidence="2 3">
    <name type="scientific">Virgisporangium aurantiacum</name>
    <dbReference type="NCBI Taxonomy" id="175570"/>
    <lineage>
        <taxon>Bacteria</taxon>
        <taxon>Bacillati</taxon>
        <taxon>Actinomycetota</taxon>
        <taxon>Actinomycetes</taxon>
        <taxon>Micromonosporales</taxon>
        <taxon>Micromonosporaceae</taxon>
        <taxon>Virgisporangium</taxon>
    </lineage>
</organism>
<dbReference type="PANTHER" id="PTHR42912">
    <property type="entry name" value="METHYLTRANSFERASE"/>
    <property type="match status" value="1"/>
</dbReference>
<evidence type="ECO:0000313" key="2">
    <source>
        <dbReference type="EMBL" id="GIJ64295.1"/>
    </source>
</evidence>
<evidence type="ECO:0000259" key="1">
    <source>
        <dbReference type="Pfam" id="PF08241"/>
    </source>
</evidence>
<dbReference type="PANTHER" id="PTHR42912:SF93">
    <property type="entry name" value="N6-ADENOSINE-METHYLTRANSFERASE TMT1A"/>
    <property type="match status" value="1"/>
</dbReference>
<dbReference type="InterPro" id="IPR050508">
    <property type="entry name" value="Methyltransf_Superfamily"/>
</dbReference>
<dbReference type="InterPro" id="IPR013216">
    <property type="entry name" value="Methyltransf_11"/>
</dbReference>
<sequence length="266" mass="28942">MSAAGSGDALREFYEKEGWERGASGQYRDTEAFVDLRPVTRRYRARIARRTLRLVRPPTGALLDIGCGGSPTPTGADSPATRVCLDVAGAALRGARDVLGDRSTYVRADVCRLPFADDTFARILCAHVVYHLPYRRQLRAVSEMHRVLAPGGRAVVVYARLDTLPLRLAHRRRPADEPADGSPGHPALPYHPVGVRTLCKALGTRGIPVEVGTWALFAAEVTRALVPDNVLGRATLALASITERLVPRLVLPLANYPMLIIGKDAR</sequence>
<comment type="caution">
    <text evidence="2">The sequence shown here is derived from an EMBL/GenBank/DDBJ whole genome shotgun (WGS) entry which is preliminary data.</text>
</comment>
<reference evidence="2" key="1">
    <citation type="submission" date="2021-01" db="EMBL/GenBank/DDBJ databases">
        <title>Whole genome shotgun sequence of Virgisporangium aurantiacum NBRC 16421.</title>
        <authorList>
            <person name="Komaki H."/>
            <person name="Tamura T."/>
        </authorList>
    </citation>
    <scope>NUCLEOTIDE SEQUENCE</scope>
    <source>
        <strain evidence="2">NBRC 16421</strain>
    </source>
</reference>
<dbReference type="Gene3D" id="3.40.50.150">
    <property type="entry name" value="Vaccinia Virus protein VP39"/>
    <property type="match status" value="1"/>
</dbReference>
<protein>
    <recommendedName>
        <fullName evidence="1">Methyltransferase type 11 domain-containing protein</fullName>
    </recommendedName>
</protein>
<dbReference type="EMBL" id="BOPG01000113">
    <property type="protein sequence ID" value="GIJ64295.1"/>
    <property type="molecule type" value="Genomic_DNA"/>
</dbReference>
<dbReference type="AlphaFoldDB" id="A0A8J3ZMR3"/>
<dbReference type="Pfam" id="PF08241">
    <property type="entry name" value="Methyltransf_11"/>
    <property type="match status" value="1"/>
</dbReference>
<proteinExistence type="predicted"/>
<dbReference type="SUPFAM" id="SSF53335">
    <property type="entry name" value="S-adenosyl-L-methionine-dependent methyltransferases"/>
    <property type="match status" value="1"/>
</dbReference>
<dbReference type="InterPro" id="IPR029063">
    <property type="entry name" value="SAM-dependent_MTases_sf"/>
</dbReference>
<dbReference type="CDD" id="cd02440">
    <property type="entry name" value="AdoMet_MTases"/>
    <property type="match status" value="1"/>
</dbReference>
<gene>
    <name evidence="2" type="ORF">Vau01_118110</name>
</gene>
<evidence type="ECO:0000313" key="3">
    <source>
        <dbReference type="Proteomes" id="UP000612585"/>
    </source>
</evidence>
<dbReference type="Proteomes" id="UP000612585">
    <property type="component" value="Unassembled WGS sequence"/>
</dbReference>
<dbReference type="RefSeq" id="WP_204012544.1">
    <property type="nucleotide sequence ID" value="NZ_BOPG01000113.1"/>
</dbReference>
<accession>A0A8J3ZMR3</accession>
<keyword evidence="3" id="KW-1185">Reference proteome</keyword>
<feature type="domain" description="Methyltransferase type 11" evidence="1">
    <location>
        <begin position="63"/>
        <end position="155"/>
    </location>
</feature>
<dbReference type="GO" id="GO:0008757">
    <property type="term" value="F:S-adenosylmethionine-dependent methyltransferase activity"/>
    <property type="evidence" value="ECO:0007669"/>
    <property type="project" value="InterPro"/>
</dbReference>
<name>A0A8J3ZMR3_9ACTN</name>